<accession>A0A6C0F6R6</accession>
<protein>
    <submittedName>
        <fullName evidence="1">Uncharacterized protein</fullName>
    </submittedName>
</protein>
<proteinExistence type="predicted"/>
<dbReference type="EMBL" id="MN738786">
    <property type="protein sequence ID" value="QHT36882.1"/>
    <property type="molecule type" value="Genomic_DNA"/>
</dbReference>
<name>A0A6C0F6R6_9ZZZZ</name>
<dbReference type="AlphaFoldDB" id="A0A6C0F6R6"/>
<sequence>MNDLLTSYSLYSLYSETKSEKNLILDPMSCLIRLCLLQYKDKGTKLSVEQNRVSYQEPGLSQPMFRSLRGDCREDLHNLCNPLLQCIEWYPKENAVHEYLYGECRKGLMVLKNAYSTESTIHHTITHYISIIDGEVVTEKKSEENPLITHLQSLWSMAEIRVVHDLLRIINENTVDRESYIRSVCEIVSQKEYHTHEYIENMSTKY</sequence>
<organism evidence="1">
    <name type="scientific">viral metagenome</name>
    <dbReference type="NCBI Taxonomy" id="1070528"/>
    <lineage>
        <taxon>unclassified sequences</taxon>
        <taxon>metagenomes</taxon>
        <taxon>organismal metagenomes</taxon>
    </lineage>
</organism>
<evidence type="ECO:0000313" key="1">
    <source>
        <dbReference type="EMBL" id="QHT36882.1"/>
    </source>
</evidence>
<reference evidence="1" key="1">
    <citation type="journal article" date="2020" name="Nature">
        <title>Giant virus diversity and host interactions through global metagenomics.</title>
        <authorList>
            <person name="Schulz F."/>
            <person name="Roux S."/>
            <person name="Paez-Espino D."/>
            <person name="Jungbluth S."/>
            <person name="Walsh D.A."/>
            <person name="Denef V.J."/>
            <person name="McMahon K.D."/>
            <person name="Konstantinidis K.T."/>
            <person name="Eloe-Fadrosh E.A."/>
            <person name="Kyrpides N.C."/>
            <person name="Woyke T."/>
        </authorList>
    </citation>
    <scope>NUCLEOTIDE SEQUENCE</scope>
    <source>
        <strain evidence="1">GVMAG-S-ERX555967-130</strain>
    </source>
</reference>